<keyword evidence="3" id="KW-1185">Reference proteome</keyword>
<feature type="domain" description="Uracil-DNA glycosylase-like" evidence="1">
    <location>
        <begin position="102"/>
        <end position="231"/>
    </location>
</feature>
<proteinExistence type="predicted"/>
<dbReference type="Pfam" id="PF03167">
    <property type="entry name" value="UDG"/>
    <property type="match status" value="1"/>
</dbReference>
<evidence type="ECO:0000313" key="2">
    <source>
        <dbReference type="EMBL" id="MFD0947159.1"/>
    </source>
</evidence>
<name>A0ABW3H845_9SPHN</name>
<dbReference type="InterPro" id="IPR005122">
    <property type="entry name" value="Uracil-DNA_glycosylase-like"/>
</dbReference>
<accession>A0ABW3H845</accession>
<evidence type="ECO:0000259" key="1">
    <source>
        <dbReference type="Pfam" id="PF03167"/>
    </source>
</evidence>
<dbReference type="Gene3D" id="3.40.470.10">
    <property type="entry name" value="Uracil-DNA glycosylase-like domain"/>
    <property type="match status" value="1"/>
</dbReference>
<reference evidence="3" key="1">
    <citation type="journal article" date="2019" name="Int. J. Syst. Evol. Microbiol.">
        <title>The Global Catalogue of Microorganisms (GCM) 10K type strain sequencing project: providing services to taxonomists for standard genome sequencing and annotation.</title>
        <authorList>
            <consortium name="The Broad Institute Genomics Platform"/>
            <consortium name="The Broad Institute Genome Sequencing Center for Infectious Disease"/>
            <person name="Wu L."/>
            <person name="Ma J."/>
        </authorList>
    </citation>
    <scope>NUCLEOTIDE SEQUENCE [LARGE SCALE GENOMIC DNA]</scope>
    <source>
        <strain evidence="3">CCUG 62982</strain>
    </source>
</reference>
<organism evidence="2 3">
    <name type="scientific">Sphingomonas canadensis</name>
    <dbReference type="NCBI Taxonomy" id="1219257"/>
    <lineage>
        <taxon>Bacteria</taxon>
        <taxon>Pseudomonadati</taxon>
        <taxon>Pseudomonadota</taxon>
        <taxon>Alphaproteobacteria</taxon>
        <taxon>Sphingomonadales</taxon>
        <taxon>Sphingomonadaceae</taxon>
        <taxon>Sphingomonas</taxon>
    </lineage>
</organism>
<dbReference type="InterPro" id="IPR036895">
    <property type="entry name" value="Uracil-DNA_glycosylase-like_sf"/>
</dbReference>
<dbReference type="SUPFAM" id="SSF52141">
    <property type="entry name" value="Uracil-DNA glycosylase-like"/>
    <property type="match status" value="1"/>
</dbReference>
<dbReference type="EMBL" id="JBHTJG010000005">
    <property type="protein sequence ID" value="MFD0947159.1"/>
    <property type="molecule type" value="Genomic_DNA"/>
</dbReference>
<gene>
    <name evidence="2" type="ORF">ACFQ1E_12485</name>
</gene>
<protein>
    <submittedName>
        <fullName evidence="2">Uracil-DNA glycosylase family protein</fullName>
    </submittedName>
</protein>
<sequence length="248" mass="25993">MERMGRELASDWQTGIASALDWWREAGVDTLVEDAPRDWLARTAPPKSPAAAEAAADAVAAAPAEVLPDTLDAFVAWRLGPDAPEAGWMAPVVPPAGTPGGLMILTDMPEEGDADAGELMSGRSGRLLDAMLAAIGESRAGVYRASLATARPVTGTIAGADAARLARLARHHVSLVAPQRLLLIGSATKRVFDTTNGSEFGNAGCDINQPGGNMEVVAIDALRFLLEQPSAKATAWNRILPFYRGTSL</sequence>
<evidence type="ECO:0000313" key="3">
    <source>
        <dbReference type="Proteomes" id="UP001596977"/>
    </source>
</evidence>
<comment type="caution">
    <text evidence="2">The sequence shown here is derived from an EMBL/GenBank/DDBJ whole genome shotgun (WGS) entry which is preliminary data.</text>
</comment>
<dbReference type="Proteomes" id="UP001596977">
    <property type="component" value="Unassembled WGS sequence"/>
</dbReference>